<dbReference type="Gene3D" id="2.60.40.350">
    <property type="match status" value="1"/>
</dbReference>
<evidence type="ECO:0000256" key="2">
    <source>
        <dbReference type="SAM" id="SignalP"/>
    </source>
</evidence>
<evidence type="ECO:0000313" key="5">
    <source>
        <dbReference type="Proteomes" id="UP001596037"/>
    </source>
</evidence>
<name>A0ABW0N7I1_9BURK</name>
<dbReference type="PROSITE" id="PS51257">
    <property type="entry name" value="PROKAR_LIPOPROTEIN"/>
    <property type="match status" value="1"/>
</dbReference>
<organism evidence="4 5">
    <name type="scientific">Caenimonas terrae</name>
    <dbReference type="NCBI Taxonomy" id="696074"/>
    <lineage>
        <taxon>Bacteria</taxon>
        <taxon>Pseudomonadati</taxon>
        <taxon>Pseudomonadota</taxon>
        <taxon>Betaproteobacteria</taxon>
        <taxon>Burkholderiales</taxon>
        <taxon>Comamonadaceae</taxon>
        <taxon>Caenimonas</taxon>
    </lineage>
</organism>
<feature type="region of interest" description="Disordered" evidence="1">
    <location>
        <begin position="29"/>
        <end position="52"/>
    </location>
</feature>
<gene>
    <name evidence="4" type="ORF">ACFPOE_00200</name>
</gene>
<dbReference type="PANTHER" id="PTHR13833:SF71">
    <property type="entry name" value="NHL DOMAIN-CONTAINING PROTEIN"/>
    <property type="match status" value="1"/>
</dbReference>
<dbReference type="SUPFAM" id="SSF63829">
    <property type="entry name" value="Calcium-dependent phosphotriesterase"/>
    <property type="match status" value="3"/>
</dbReference>
<dbReference type="InterPro" id="IPR000336">
    <property type="entry name" value="Flavivir/Alphavir_Ig-like_sf"/>
</dbReference>
<dbReference type="Proteomes" id="UP001596037">
    <property type="component" value="Unassembled WGS sequence"/>
</dbReference>
<evidence type="ECO:0000259" key="3">
    <source>
        <dbReference type="PROSITE" id="PS50835"/>
    </source>
</evidence>
<feature type="compositionally biased region" description="Pro residues" evidence="1">
    <location>
        <begin position="33"/>
        <end position="48"/>
    </location>
</feature>
<reference evidence="5" key="1">
    <citation type="journal article" date="2019" name="Int. J. Syst. Evol. Microbiol.">
        <title>The Global Catalogue of Microorganisms (GCM) 10K type strain sequencing project: providing services to taxonomists for standard genome sequencing and annotation.</title>
        <authorList>
            <consortium name="The Broad Institute Genomics Platform"/>
            <consortium name="The Broad Institute Genome Sequencing Center for Infectious Disease"/>
            <person name="Wu L."/>
            <person name="Ma J."/>
        </authorList>
    </citation>
    <scope>NUCLEOTIDE SEQUENCE [LARGE SCALE GENOMIC DNA]</scope>
    <source>
        <strain evidence="5">CCUG 57401</strain>
    </source>
</reference>
<dbReference type="InterPro" id="IPR036179">
    <property type="entry name" value="Ig-like_dom_sf"/>
</dbReference>
<feature type="domain" description="Ig-like" evidence="3">
    <location>
        <begin position="53"/>
        <end position="135"/>
    </location>
</feature>
<dbReference type="InterPro" id="IPR007110">
    <property type="entry name" value="Ig-like_dom"/>
</dbReference>
<evidence type="ECO:0000256" key="1">
    <source>
        <dbReference type="SAM" id="MobiDB-lite"/>
    </source>
</evidence>
<feature type="signal peptide" evidence="2">
    <location>
        <begin position="1"/>
        <end position="26"/>
    </location>
</feature>
<dbReference type="PROSITE" id="PS50835">
    <property type="entry name" value="IG_LIKE"/>
    <property type="match status" value="1"/>
</dbReference>
<dbReference type="InterPro" id="IPR011042">
    <property type="entry name" value="6-blade_b-propeller_TolB-like"/>
</dbReference>
<protein>
    <recommendedName>
        <fullName evidence="3">Ig-like domain-containing protein</fullName>
    </recommendedName>
</protein>
<dbReference type="RefSeq" id="WP_376847977.1">
    <property type="nucleotide sequence ID" value="NZ_JBHSMF010000002.1"/>
</dbReference>
<dbReference type="Gene3D" id="2.120.10.30">
    <property type="entry name" value="TolB, C-terminal domain"/>
    <property type="match status" value="4"/>
</dbReference>
<keyword evidence="2" id="KW-0732">Signal</keyword>
<sequence>MKNWFRWQFAVRAACCAALSALVACGGGGGGDSPPPAPVPVAPSPPAPVAVAPSITQQPASQSVLAGGTATFTVVAAGDTPLSYQWLRDGVAVSGATQPTQVAGAVSVAQDSGSRWSVRVANAAGTVTSAEAVLTVTPESIPLGVSFTAGATPSTGNLDGKGRDAYFDEPAGIVFDAAGTAYVSDLNNATIRRVAPDGGVTTLAGLPGVVAGTRVRQDGTGSGATFVAPEDMAMGPDGALYVVDSGSLRRVTTDGVVTTVAAPARLAAVSSAFDGALYMATPTAIYRMVPGSAATLVAGQEGVSGSADGVGANATFYQIADIAVDAARTIYVSQPQTATIRKVAPDGTVSSLAGTYGQFGSVDGVGGAAMFSMQTTLTLDPAGNLWVAEIGSGRFRKVTPSGEVTTPFGPRAFWASRNGPRLHVPLLFGPDGKLYFGVGAGISQIDAAGTITPIAGQDFPVEAGIGPVRALAVDAQSNVAVASLGSGALHLIKYTSAGEKLPFQQALAVEDFIPFAALAGDGPGNLYVSSATTRQPNINVIIPTGGWIDKIAPDGTRTPLASWPAGSAGALAPGFMTMGRDGAFYFMNLFNADIVKWTAAAGPVVLANDGPPMQLFSLQWRIIAVDPAGKVYLMKRGVIQRIENGALVTVAGVAGEVGTADGAGTQARFTMVPSAMVTDSAGNLFVADGEVVRKVTPDGMVSTVAGVRGRFGLRPGALPASLATLGAMAIGPDDVLHVVSGNALVKIRLH</sequence>
<proteinExistence type="predicted"/>
<evidence type="ECO:0000313" key="4">
    <source>
        <dbReference type="EMBL" id="MFC5495941.1"/>
    </source>
</evidence>
<accession>A0ABW0N7I1</accession>
<keyword evidence="5" id="KW-1185">Reference proteome</keyword>
<comment type="caution">
    <text evidence="4">The sequence shown here is derived from an EMBL/GenBank/DDBJ whole genome shotgun (WGS) entry which is preliminary data.</text>
</comment>
<dbReference type="EMBL" id="JBHSMF010000002">
    <property type="protein sequence ID" value="MFC5495941.1"/>
    <property type="molecule type" value="Genomic_DNA"/>
</dbReference>
<dbReference type="SUPFAM" id="SSF48726">
    <property type="entry name" value="Immunoglobulin"/>
    <property type="match status" value="1"/>
</dbReference>
<feature type="chain" id="PRO_5047421740" description="Ig-like domain-containing protein" evidence="2">
    <location>
        <begin position="27"/>
        <end position="750"/>
    </location>
</feature>
<dbReference type="PANTHER" id="PTHR13833">
    <property type="match status" value="1"/>
</dbReference>